<gene>
    <name evidence="4" type="ORF">DES53_108206</name>
</gene>
<name>A0A366HF08_9BACT</name>
<dbReference type="OrthoDB" id="196717at2"/>
<evidence type="ECO:0000256" key="1">
    <source>
        <dbReference type="SAM" id="MobiDB-lite"/>
    </source>
</evidence>
<evidence type="ECO:0000313" key="5">
    <source>
        <dbReference type="Proteomes" id="UP000253426"/>
    </source>
</evidence>
<dbReference type="Proteomes" id="UP000253426">
    <property type="component" value="Unassembled WGS sequence"/>
</dbReference>
<evidence type="ECO:0000256" key="2">
    <source>
        <dbReference type="SAM" id="Phobius"/>
    </source>
</evidence>
<dbReference type="InterPro" id="IPR008756">
    <property type="entry name" value="Peptidase_M56"/>
</dbReference>
<dbReference type="PANTHER" id="PTHR34978:SF3">
    <property type="entry name" value="SLR0241 PROTEIN"/>
    <property type="match status" value="1"/>
</dbReference>
<keyword evidence="2" id="KW-1133">Transmembrane helix</keyword>
<organism evidence="4 5">
    <name type="scientific">Roseimicrobium gellanilyticum</name>
    <dbReference type="NCBI Taxonomy" id="748857"/>
    <lineage>
        <taxon>Bacteria</taxon>
        <taxon>Pseudomonadati</taxon>
        <taxon>Verrucomicrobiota</taxon>
        <taxon>Verrucomicrobiia</taxon>
        <taxon>Verrucomicrobiales</taxon>
        <taxon>Verrucomicrobiaceae</taxon>
        <taxon>Roseimicrobium</taxon>
    </lineage>
</organism>
<dbReference type="PANTHER" id="PTHR34978">
    <property type="entry name" value="POSSIBLE SENSOR-TRANSDUCER PROTEIN BLAR"/>
    <property type="match status" value="1"/>
</dbReference>
<dbReference type="Pfam" id="PF05569">
    <property type="entry name" value="Peptidase_M56"/>
    <property type="match status" value="1"/>
</dbReference>
<dbReference type="InterPro" id="IPR052173">
    <property type="entry name" value="Beta-lactam_resp_regulator"/>
</dbReference>
<feature type="transmembrane region" description="Helical" evidence="2">
    <location>
        <begin position="259"/>
        <end position="280"/>
    </location>
</feature>
<proteinExistence type="predicted"/>
<accession>A0A366HF08</accession>
<dbReference type="AlphaFoldDB" id="A0A366HF08"/>
<keyword evidence="2" id="KW-0472">Membrane</keyword>
<evidence type="ECO:0000313" key="4">
    <source>
        <dbReference type="EMBL" id="RBP40499.1"/>
    </source>
</evidence>
<reference evidence="4 5" key="1">
    <citation type="submission" date="2018-06" db="EMBL/GenBank/DDBJ databases">
        <title>Genomic Encyclopedia of Type Strains, Phase IV (KMG-IV): sequencing the most valuable type-strain genomes for metagenomic binning, comparative biology and taxonomic classification.</title>
        <authorList>
            <person name="Goeker M."/>
        </authorList>
    </citation>
    <scope>NUCLEOTIDE SEQUENCE [LARGE SCALE GENOMIC DNA]</scope>
    <source>
        <strain evidence="4 5">DSM 25532</strain>
    </source>
</reference>
<sequence length="862" mass="94823">MRDAEMPIHTTIASLLDETIPSVLWEALLKGTALILLAGAATLLMRHCSAALRHLVWLLTLAAFVLLPFGAATFPAWRILPTWSAPDARPMAIATTTTAAAPLQVHHTSSELPAVPVLTASDTSILTAPEITGAAEGLPVSASPSRPLPWLGLAWFAGMALLTLRLVASHLLLSRTARRALRITTGPIANSVQRAATQLKLQAPPRVFLDSQDRIPMVWGIWHPKLLLPAQAASWDDERLDAVLLHELAHVRRRDMGTLCFAQVVCAFFWFHPLVWLAAWRLRMESEQASDDLVIQSGMRSSTYAEHLLHLATHLATPRSMHASGLAMARPSQLETRLHAILESRTNRRRVSLRHAILTGVFTLTLLIPLSMLQAAEQKDTAPTAQPQSTPPAPARDPASIYSSDPEKPWTTRGHVTEWPSGRPLEGVEIWVHAGMGSLFRTGVATTDKDGHYKVTFGRGVMMPVDTPNLQVVNITAHKPGWYEINLNKHGAGAGALRAVTEADLESYGVTADRLLLPDKPRTVNFEMRRATKLRVTLKGTGSFPNLPPQAYRVKDTEKPIAGHTVLKDAPLAKWKVWLTGKNLPPGSGVLASAETDEQGEAVFEDVPVGMAWKVQVDTHMEHKEPVSQDFILGDDKEHHLELLLSEDQKDLSLTSPEKPTGTTIQGTLTFGQGQPFSETAGFFQGEKGPKEAEGRLLQAIRRQELVLASPRSQDVLKRLQLELAVIHAYEASLPAIKNGNYHEISKAASALSAHRSNLMKLRQYKLEHKKLTPAERGIMDAEAEIERTQRESDDLALPAAMVRMAEADLAHVKELESKGQATPRQTEIATLNVELTRAQWEQKDQARMNAILEQLKKLQGK</sequence>
<feature type="domain" description="Peptidase M56" evidence="3">
    <location>
        <begin position="25"/>
        <end position="341"/>
    </location>
</feature>
<feature type="region of interest" description="Disordered" evidence="1">
    <location>
        <begin position="378"/>
        <end position="418"/>
    </location>
</feature>
<feature type="transmembrane region" description="Helical" evidence="2">
    <location>
        <begin position="56"/>
        <end position="77"/>
    </location>
</feature>
<protein>
    <submittedName>
        <fullName evidence="4">Beta-lactamase regulating signal transducer with metallopeptidase domain</fullName>
    </submittedName>
</protein>
<evidence type="ECO:0000259" key="3">
    <source>
        <dbReference type="Pfam" id="PF05569"/>
    </source>
</evidence>
<keyword evidence="2" id="KW-0812">Transmembrane</keyword>
<feature type="transmembrane region" description="Helical" evidence="2">
    <location>
        <begin position="153"/>
        <end position="173"/>
    </location>
</feature>
<keyword evidence="5" id="KW-1185">Reference proteome</keyword>
<comment type="caution">
    <text evidence="4">The sequence shown here is derived from an EMBL/GenBank/DDBJ whole genome shotgun (WGS) entry which is preliminary data.</text>
</comment>
<dbReference type="CDD" id="cd07341">
    <property type="entry name" value="M56_BlaR1_MecR1_like"/>
    <property type="match status" value="1"/>
</dbReference>
<dbReference type="EMBL" id="QNRR01000008">
    <property type="protein sequence ID" value="RBP40499.1"/>
    <property type="molecule type" value="Genomic_DNA"/>
</dbReference>